<dbReference type="AlphaFoldDB" id="A0A383WHE5"/>
<comment type="similarity">
    <text evidence="1">Belongs to the peptidase C1 family.</text>
</comment>
<dbReference type="Proteomes" id="UP000256970">
    <property type="component" value="Unassembled WGS sequence"/>
</dbReference>
<dbReference type="Pfam" id="PF08246">
    <property type="entry name" value="Inhibitor_I29"/>
    <property type="match status" value="1"/>
</dbReference>
<name>A0A383WHE5_TETOB</name>
<gene>
    <name evidence="6" type="ORF">BQ4739_LOCUS17269</name>
</gene>
<evidence type="ECO:0000256" key="3">
    <source>
        <dbReference type="SAM" id="SignalP"/>
    </source>
</evidence>
<evidence type="ECO:0008006" key="8">
    <source>
        <dbReference type="Google" id="ProtNLM"/>
    </source>
</evidence>
<feature type="domain" description="Cathepsin propeptide inhibitor" evidence="5">
    <location>
        <begin position="41"/>
        <end position="102"/>
    </location>
</feature>
<dbReference type="PROSITE" id="PS00639">
    <property type="entry name" value="THIOL_PROTEASE_HIS"/>
    <property type="match status" value="1"/>
</dbReference>
<dbReference type="EMBL" id="FNXT01001269">
    <property type="protein sequence ID" value="SZX76905.1"/>
    <property type="molecule type" value="Genomic_DNA"/>
</dbReference>
<dbReference type="PRINTS" id="PR00705">
    <property type="entry name" value="PAPAIN"/>
</dbReference>
<dbReference type="CDD" id="cd02248">
    <property type="entry name" value="Peptidase_C1A"/>
    <property type="match status" value="1"/>
</dbReference>
<feature type="chain" id="PRO_5018730830" description="Peptidase C1A papain C-terminal domain-containing protein" evidence="3">
    <location>
        <begin position="19"/>
        <end position="402"/>
    </location>
</feature>
<organism evidence="6 7">
    <name type="scientific">Tetradesmus obliquus</name>
    <name type="common">Green alga</name>
    <name type="synonym">Acutodesmus obliquus</name>
    <dbReference type="NCBI Taxonomy" id="3088"/>
    <lineage>
        <taxon>Eukaryota</taxon>
        <taxon>Viridiplantae</taxon>
        <taxon>Chlorophyta</taxon>
        <taxon>core chlorophytes</taxon>
        <taxon>Chlorophyceae</taxon>
        <taxon>CS clade</taxon>
        <taxon>Sphaeropleales</taxon>
        <taxon>Scenedesmaceae</taxon>
        <taxon>Tetradesmus</taxon>
    </lineage>
</organism>
<evidence type="ECO:0000256" key="2">
    <source>
        <dbReference type="ARBA" id="ARBA00023157"/>
    </source>
</evidence>
<evidence type="ECO:0000313" key="6">
    <source>
        <dbReference type="EMBL" id="SZX76905.1"/>
    </source>
</evidence>
<evidence type="ECO:0000256" key="1">
    <source>
        <dbReference type="ARBA" id="ARBA00008455"/>
    </source>
</evidence>
<dbReference type="InterPro" id="IPR013128">
    <property type="entry name" value="Peptidase_C1A"/>
</dbReference>
<keyword evidence="2" id="KW-1015">Disulfide bond</keyword>
<dbReference type="InterPro" id="IPR038765">
    <property type="entry name" value="Papain-like_cys_pep_sf"/>
</dbReference>
<dbReference type="SUPFAM" id="SSF54001">
    <property type="entry name" value="Cysteine proteinases"/>
    <property type="match status" value="1"/>
</dbReference>
<keyword evidence="7" id="KW-1185">Reference proteome</keyword>
<dbReference type="Gene3D" id="3.90.70.10">
    <property type="entry name" value="Cysteine proteinases"/>
    <property type="match status" value="1"/>
</dbReference>
<dbReference type="PROSITE" id="PS00640">
    <property type="entry name" value="THIOL_PROTEASE_ASN"/>
    <property type="match status" value="1"/>
</dbReference>
<dbReference type="InterPro" id="IPR013201">
    <property type="entry name" value="Prot_inhib_I29"/>
</dbReference>
<evidence type="ECO:0000259" key="4">
    <source>
        <dbReference type="SMART" id="SM00645"/>
    </source>
</evidence>
<dbReference type="Pfam" id="PF00112">
    <property type="entry name" value="Peptidase_C1"/>
    <property type="match status" value="1"/>
</dbReference>
<dbReference type="PANTHER" id="PTHR12411">
    <property type="entry name" value="CYSTEINE PROTEASE FAMILY C1-RELATED"/>
    <property type="match status" value="1"/>
</dbReference>
<dbReference type="InterPro" id="IPR025661">
    <property type="entry name" value="Pept_asp_AS"/>
</dbReference>
<evidence type="ECO:0000259" key="5">
    <source>
        <dbReference type="SMART" id="SM00848"/>
    </source>
</evidence>
<proteinExistence type="inferred from homology"/>
<dbReference type="SMART" id="SM00848">
    <property type="entry name" value="Inhibitor_I29"/>
    <property type="match status" value="1"/>
</dbReference>
<dbReference type="STRING" id="3088.A0A383WHE5"/>
<dbReference type="InterPro" id="IPR039417">
    <property type="entry name" value="Peptidase_C1A_papain-like"/>
</dbReference>
<protein>
    <recommendedName>
        <fullName evidence="8">Peptidase C1A papain C-terminal domain-containing protein</fullName>
    </recommendedName>
</protein>
<dbReference type="InterPro" id="IPR025660">
    <property type="entry name" value="Pept_his_AS"/>
</dbReference>
<dbReference type="SMART" id="SM00645">
    <property type="entry name" value="Pept_C1"/>
    <property type="match status" value="1"/>
</dbReference>
<dbReference type="GO" id="GO:0006508">
    <property type="term" value="P:proteolysis"/>
    <property type="evidence" value="ECO:0007669"/>
    <property type="project" value="InterPro"/>
</dbReference>
<feature type="domain" description="Peptidase C1A papain C-terminal" evidence="4">
    <location>
        <begin position="166"/>
        <end position="394"/>
    </location>
</feature>
<dbReference type="GO" id="GO:0008234">
    <property type="term" value="F:cysteine-type peptidase activity"/>
    <property type="evidence" value="ECO:0007669"/>
    <property type="project" value="InterPro"/>
</dbReference>
<keyword evidence="3" id="KW-0732">Signal</keyword>
<feature type="signal peptide" evidence="3">
    <location>
        <begin position="1"/>
        <end position="18"/>
    </location>
</feature>
<dbReference type="InterPro" id="IPR000668">
    <property type="entry name" value="Peptidase_C1A_C"/>
</dbReference>
<sequence length="402" mass="43659">MKLAVLITVLAGLCVAHALAPAHQEQSKLQETSQDALLQQFQAWAVQHNKPYVHDRKESARRFSIWASNVAHISRSNAQRNAAGSSTRLGLTAFTDLTREEFAAAYLGSPMVSRNLLPEQQQQQHASGAGRLPGASALLRRFAAAPGSSAAANKKVQHWRYENVTPPSAADWRAAQPPILGPIKDQHVGGAPCGSCWAFSAVSIMEIASAKATGKVISGSEQHLIDCDRKYDHGCEGGGWLNAIQYTIKNRGLATEDEYPYTAKDGKCNKTLAHAKHELQVDDWEDVPFSNETALAAAVSQTPVIVAICCGPAIDDWHHYTGGIFDSPCCEKDKEITLDHGMVVVGYGQEAGTPYWILKNSWGAAWGEQGFMRIRRNHGKHGKCALASYPAMVFRNPPQPSA</sequence>
<evidence type="ECO:0000313" key="7">
    <source>
        <dbReference type="Proteomes" id="UP000256970"/>
    </source>
</evidence>
<reference evidence="6 7" key="1">
    <citation type="submission" date="2016-10" db="EMBL/GenBank/DDBJ databases">
        <authorList>
            <person name="Cai Z."/>
        </authorList>
    </citation>
    <scope>NUCLEOTIDE SEQUENCE [LARGE SCALE GENOMIC DNA]</scope>
</reference>
<accession>A0A383WHE5</accession>